<feature type="compositionally biased region" description="Basic residues" evidence="2">
    <location>
        <begin position="627"/>
        <end position="638"/>
    </location>
</feature>
<dbReference type="PANTHER" id="PTHR15665">
    <property type="entry name" value="ASTEROID PROTEIN"/>
    <property type="match status" value="1"/>
</dbReference>
<dbReference type="Pfam" id="PF00752">
    <property type="entry name" value="XPG_N"/>
    <property type="match status" value="1"/>
</dbReference>
<dbReference type="InterPro" id="IPR029060">
    <property type="entry name" value="PIN-like_dom_sf"/>
</dbReference>
<name>A0A1S3WJZ6_ERIEU</name>
<feature type="region of interest" description="Disordered" evidence="2">
    <location>
        <begin position="626"/>
        <end position="650"/>
    </location>
</feature>
<evidence type="ECO:0000313" key="6">
    <source>
        <dbReference type="RefSeq" id="XP_060036805.1"/>
    </source>
</evidence>
<proteinExistence type="inferred from homology"/>
<evidence type="ECO:0000313" key="4">
    <source>
        <dbReference type="Proteomes" id="UP001652624"/>
    </source>
</evidence>
<accession>A0A1S3WJZ6</accession>
<sequence>MGIRGLMSFVEDHSNEFFIDLKLRNTKLIIDGYALFHRLSFSSGLELRYGGDYDSFADIVHKFFESLFACNIFPYVVLDGGCDISDKKLSTIKDRAREKIHMAHNLSVGGGGCVCPLLTREVFIQVLIKLQVSFVQSFSEADRDIMTLANHWNCPVLSSDSDFCIFDLKTGFCPLNSFQWRNVNTVKGTRDYYIPAKCFSLSAFCQHFSNMNRALLPLFAVLCGNDYIHLPVVEIFLSKVHLPSGSTNSKGRRHHRVLGLLSWLSHFAGPAEALDHVLKCLPKKDRENVKELLGCSMEEYQQSHVKLQDFFQCGTYTCPDALRLGLPEWVLGDLAHGQLSPFISDALVLRRTILHTQVENMQRPNAHRISQPIRQVIYGLLLNASPHLENMSRNVLPSQPLAFSEVERASKNIKTSIVDAVGLPKDHFNLDKLPKLSLARRQRLLLETLKVKQTSLDCVPDLLKLPVAVCCYWLQHTEGTAKLHHLQALLLGMLMGPLHAMTNSPGKEGLQENGAKKLYEELQRVKKQTQPDRKLDLDTAHIFCQWQSCLQMALYLSQLLSTPFPEPDLTRLYSGSLVHSLCQQLLGSTSVETLLSMCLEAEQLYEHLFSATKSYAPAELFLPKSKSNSKRKRQKKKGASWLKNTAGTSSDTRCAYEGSNRFGVLMVENLEEHSGTAELE</sequence>
<gene>
    <name evidence="5 6" type="primary">ASTE1</name>
</gene>
<organism evidence="4 6">
    <name type="scientific">Erinaceus europaeus</name>
    <name type="common">Western European hedgehog</name>
    <dbReference type="NCBI Taxonomy" id="9365"/>
    <lineage>
        <taxon>Eukaryota</taxon>
        <taxon>Metazoa</taxon>
        <taxon>Chordata</taxon>
        <taxon>Craniata</taxon>
        <taxon>Vertebrata</taxon>
        <taxon>Euteleostomi</taxon>
        <taxon>Mammalia</taxon>
        <taxon>Eutheria</taxon>
        <taxon>Laurasiatheria</taxon>
        <taxon>Eulipotyphla</taxon>
        <taxon>Erinaceidae</taxon>
        <taxon>Erinaceinae</taxon>
        <taxon>Erinaceus</taxon>
    </lineage>
</organism>
<dbReference type="STRING" id="9365.ENSEEUP00000003394"/>
<dbReference type="Gene3D" id="3.40.50.1010">
    <property type="entry name" value="5'-nuclease"/>
    <property type="match status" value="1"/>
</dbReference>
<evidence type="ECO:0000256" key="1">
    <source>
        <dbReference type="ARBA" id="ARBA00007398"/>
    </source>
</evidence>
<dbReference type="Proteomes" id="UP001652624">
    <property type="component" value="Chromosome 21"/>
</dbReference>
<dbReference type="AlphaFoldDB" id="A0A1S3WJZ6"/>
<dbReference type="SUPFAM" id="SSF88723">
    <property type="entry name" value="PIN domain-like"/>
    <property type="match status" value="1"/>
</dbReference>
<dbReference type="InterPro" id="IPR006085">
    <property type="entry name" value="XPG_DNA_repair_N"/>
</dbReference>
<protein>
    <submittedName>
        <fullName evidence="5 6">Protein asteroid homolog 1</fullName>
    </submittedName>
</protein>
<evidence type="ECO:0000256" key="2">
    <source>
        <dbReference type="SAM" id="MobiDB-lite"/>
    </source>
</evidence>
<feature type="domain" description="XPG N-terminal" evidence="3">
    <location>
        <begin position="1"/>
        <end position="96"/>
    </location>
</feature>
<dbReference type="RefSeq" id="XP_060036805.1">
    <property type="nucleotide sequence ID" value="XM_060180822.1"/>
</dbReference>
<dbReference type="OrthoDB" id="25987at2759"/>
<evidence type="ECO:0000259" key="3">
    <source>
        <dbReference type="Pfam" id="PF00752"/>
    </source>
</evidence>
<dbReference type="InterPro" id="IPR026832">
    <property type="entry name" value="Asteroid"/>
</dbReference>
<dbReference type="CTD" id="28990"/>
<dbReference type="eggNOG" id="ENOG502QQRA">
    <property type="taxonomic scope" value="Eukaryota"/>
</dbReference>
<comment type="similarity">
    <text evidence="1">Belongs to the asteroid family.</text>
</comment>
<dbReference type="GeneID" id="103119844"/>
<reference evidence="6" key="1">
    <citation type="submission" date="2025-05" db="UniProtKB">
        <authorList>
            <consortium name="RefSeq"/>
        </authorList>
    </citation>
    <scope>IDENTIFICATION</scope>
</reference>
<keyword evidence="4" id="KW-1185">Reference proteome</keyword>
<evidence type="ECO:0000313" key="5">
    <source>
        <dbReference type="RefSeq" id="XP_016046656.1"/>
    </source>
</evidence>
<dbReference type="GO" id="GO:0004518">
    <property type="term" value="F:nuclease activity"/>
    <property type="evidence" value="ECO:0007669"/>
    <property type="project" value="InterPro"/>
</dbReference>
<dbReference type="RefSeq" id="XP_016046656.1">
    <property type="nucleotide sequence ID" value="XM_016191170.1"/>
</dbReference>
<dbReference type="PANTHER" id="PTHR15665:SF1">
    <property type="entry name" value="PROTEIN ASTEROID HOMOLOG 1"/>
    <property type="match status" value="1"/>
</dbReference>